<dbReference type="EMBL" id="VCKY01000026">
    <property type="protein sequence ID" value="TMR22685.1"/>
    <property type="molecule type" value="Genomic_DNA"/>
</dbReference>
<dbReference type="Proteomes" id="UP000309128">
    <property type="component" value="Unassembled WGS sequence"/>
</dbReference>
<accession>A0A5S4FPQ1</accession>
<comment type="similarity">
    <text evidence="8">Belongs to the MobA family.</text>
</comment>
<comment type="caution">
    <text evidence="10">The sequence shown here is derived from an EMBL/GenBank/DDBJ whole genome shotgun (WGS) entry which is preliminary data.</text>
</comment>
<evidence type="ECO:0000256" key="1">
    <source>
        <dbReference type="ARBA" id="ARBA00022490"/>
    </source>
</evidence>
<dbReference type="RefSeq" id="WP_138665936.1">
    <property type="nucleotide sequence ID" value="NZ_VCKY01000026.1"/>
</dbReference>
<feature type="binding site" evidence="8">
    <location>
        <position position="100"/>
    </location>
    <ligand>
        <name>GTP</name>
        <dbReference type="ChEBI" id="CHEBI:37565"/>
    </ligand>
</feature>
<dbReference type="CDD" id="cd02503">
    <property type="entry name" value="MobA"/>
    <property type="match status" value="1"/>
</dbReference>
<dbReference type="GO" id="GO:0061603">
    <property type="term" value="F:molybdenum cofactor guanylyltransferase activity"/>
    <property type="evidence" value="ECO:0007669"/>
    <property type="project" value="UniProtKB-EC"/>
</dbReference>
<keyword evidence="1 8" id="KW-0963">Cytoplasm</keyword>
<feature type="binding site" evidence="8">
    <location>
        <position position="69"/>
    </location>
    <ligand>
        <name>GTP</name>
        <dbReference type="ChEBI" id="CHEBI:37565"/>
    </ligand>
</feature>
<keyword evidence="7 8" id="KW-0501">Molybdenum cofactor biosynthesis</keyword>
<comment type="subcellular location">
    <subcellularLocation>
        <location evidence="8">Cytoplasm</location>
    </subcellularLocation>
</comment>
<keyword evidence="6 8" id="KW-0342">GTP-binding</keyword>
<evidence type="ECO:0000256" key="6">
    <source>
        <dbReference type="ARBA" id="ARBA00023134"/>
    </source>
</evidence>
<comment type="function">
    <text evidence="8">Transfers a GMP moiety from GTP to Mo-molybdopterin (Mo-MPT) cofactor (Moco or molybdenum cofactor) to form Mo-molybdopterin guanine dinucleotide (Mo-MGD) cofactor.</text>
</comment>
<evidence type="ECO:0000259" key="9">
    <source>
        <dbReference type="Pfam" id="PF12804"/>
    </source>
</evidence>
<dbReference type="GO" id="GO:0005737">
    <property type="term" value="C:cytoplasm"/>
    <property type="evidence" value="ECO:0007669"/>
    <property type="project" value="UniProtKB-SubCell"/>
</dbReference>
<comment type="cofactor">
    <cofactor evidence="8">
        <name>Mg(2+)</name>
        <dbReference type="ChEBI" id="CHEBI:18420"/>
    </cofactor>
</comment>
<evidence type="ECO:0000313" key="11">
    <source>
        <dbReference type="Proteomes" id="UP000309128"/>
    </source>
</evidence>
<feature type="binding site" evidence="8">
    <location>
        <begin position="9"/>
        <end position="11"/>
    </location>
    <ligand>
        <name>GTP</name>
        <dbReference type="ChEBI" id="CHEBI:37565"/>
    </ligand>
</feature>
<evidence type="ECO:0000256" key="7">
    <source>
        <dbReference type="ARBA" id="ARBA00023150"/>
    </source>
</evidence>
<dbReference type="AlphaFoldDB" id="A0A5S4FPQ1"/>
<name>A0A5S4FPQ1_9ACTN</name>
<dbReference type="SUPFAM" id="SSF53448">
    <property type="entry name" value="Nucleotide-diphospho-sugar transferases"/>
    <property type="match status" value="1"/>
</dbReference>
<dbReference type="InterPro" id="IPR013482">
    <property type="entry name" value="Molybde_CF_guanTrfase"/>
</dbReference>
<proteinExistence type="inferred from homology"/>
<reference evidence="10 11" key="1">
    <citation type="submission" date="2019-05" db="EMBL/GenBank/DDBJ databases">
        <title>Draft genome sequence of Nonomuraea turkmeniaca DSM 43926.</title>
        <authorList>
            <person name="Saricaoglu S."/>
            <person name="Isik K."/>
        </authorList>
    </citation>
    <scope>NUCLEOTIDE SEQUENCE [LARGE SCALE GENOMIC DNA]</scope>
    <source>
        <strain evidence="10 11">DSM 43926</strain>
    </source>
</reference>
<dbReference type="Gene3D" id="3.90.550.10">
    <property type="entry name" value="Spore Coat Polysaccharide Biosynthesis Protein SpsA, Chain A"/>
    <property type="match status" value="1"/>
</dbReference>
<evidence type="ECO:0000256" key="8">
    <source>
        <dbReference type="HAMAP-Rule" id="MF_00316"/>
    </source>
</evidence>
<keyword evidence="4 8" id="KW-0547">Nucleotide-binding</keyword>
<feature type="binding site" evidence="8">
    <location>
        <position position="100"/>
    </location>
    <ligand>
        <name>Mg(2+)</name>
        <dbReference type="ChEBI" id="CHEBI:18420"/>
    </ligand>
</feature>
<dbReference type="Pfam" id="PF12804">
    <property type="entry name" value="NTP_transf_3"/>
    <property type="match status" value="1"/>
</dbReference>
<dbReference type="GO" id="GO:0005525">
    <property type="term" value="F:GTP binding"/>
    <property type="evidence" value="ECO:0007669"/>
    <property type="project" value="UniProtKB-UniRule"/>
</dbReference>
<dbReference type="GO" id="GO:0046872">
    <property type="term" value="F:metal ion binding"/>
    <property type="evidence" value="ECO:0007669"/>
    <property type="project" value="UniProtKB-KW"/>
</dbReference>
<evidence type="ECO:0000256" key="5">
    <source>
        <dbReference type="ARBA" id="ARBA00022842"/>
    </source>
</evidence>
<dbReference type="EC" id="2.7.7.77" evidence="8"/>
<dbReference type="OrthoDB" id="4735656at2"/>
<dbReference type="InterPro" id="IPR025877">
    <property type="entry name" value="MobA-like_NTP_Trfase"/>
</dbReference>
<sequence>MQTAAGIVLAGGRSTRMGKPKAWLEWHGSTLLYRTAAVLARTVGGPVVVIAAPGQELPPLPSEVTVVEDPVEGLGPMQGLAVGLAAVADQAETAFVCSTDLPFLHPAFVRCALRGLSPGTDMVLPVARGFRQPLAAAYRTSLAGLITDLLAEGDLRPGMLVKHCQVAQLSEERLLADTALARHDPTLESVVNVNTPEEYAAAHDRLPPEIVVECFGALAKNGGHRPRSVQAATLGAAAAAAGLALDRHVVAALNGDQVTRDELLPLVAGDTVAFLSADAGG</sequence>
<comment type="domain">
    <text evidence="8">The N-terminal domain determines nucleotide recognition and specific binding, while the C-terminal domain determines the specific binding to the target protein.</text>
</comment>
<feature type="domain" description="MobA-like NTP transferase" evidence="9">
    <location>
        <begin position="6"/>
        <end position="156"/>
    </location>
</feature>
<organism evidence="10 11">
    <name type="scientific">Nonomuraea turkmeniaca</name>
    <dbReference type="NCBI Taxonomy" id="103838"/>
    <lineage>
        <taxon>Bacteria</taxon>
        <taxon>Bacillati</taxon>
        <taxon>Actinomycetota</taxon>
        <taxon>Actinomycetes</taxon>
        <taxon>Streptosporangiales</taxon>
        <taxon>Streptosporangiaceae</taxon>
        <taxon>Nonomuraea</taxon>
    </lineage>
</organism>
<evidence type="ECO:0000313" key="10">
    <source>
        <dbReference type="EMBL" id="TMR22685.1"/>
    </source>
</evidence>
<dbReference type="GO" id="GO:0006777">
    <property type="term" value="P:Mo-molybdopterin cofactor biosynthetic process"/>
    <property type="evidence" value="ECO:0007669"/>
    <property type="project" value="UniProtKB-KW"/>
</dbReference>
<keyword evidence="3 8" id="KW-0479">Metal-binding</keyword>
<comment type="caution">
    <text evidence="8">Lacks conserved residue(s) required for the propagation of feature annotation.</text>
</comment>
<feature type="binding site" evidence="8">
    <location>
        <position position="21"/>
    </location>
    <ligand>
        <name>GTP</name>
        <dbReference type="ChEBI" id="CHEBI:37565"/>
    </ligand>
</feature>
<gene>
    <name evidence="8" type="primary">mobA</name>
    <name evidence="10" type="ORF">ETD86_10515</name>
</gene>
<evidence type="ECO:0000256" key="2">
    <source>
        <dbReference type="ARBA" id="ARBA00022679"/>
    </source>
</evidence>
<keyword evidence="11" id="KW-1185">Reference proteome</keyword>
<keyword evidence="2 8" id="KW-0808">Transferase</keyword>
<dbReference type="HAMAP" id="MF_00316">
    <property type="entry name" value="MobA"/>
    <property type="match status" value="1"/>
</dbReference>
<protein>
    <recommendedName>
        <fullName evidence="8">Probable molybdenum cofactor guanylyltransferase</fullName>
        <shortName evidence="8">MoCo guanylyltransferase</shortName>
        <ecNumber evidence="8">2.7.7.77</ecNumber>
    </recommendedName>
    <alternativeName>
        <fullName evidence="8">GTP:molybdopterin guanylyltransferase</fullName>
    </alternativeName>
    <alternativeName>
        <fullName evidence="8">Mo-MPT guanylyltransferase</fullName>
    </alternativeName>
    <alternativeName>
        <fullName evidence="8">Molybdopterin guanylyltransferase</fullName>
    </alternativeName>
    <alternativeName>
        <fullName evidence="8">Molybdopterin-guanine dinucleotide synthase</fullName>
        <shortName evidence="8">MGD synthase</shortName>
    </alternativeName>
</protein>
<evidence type="ECO:0000256" key="3">
    <source>
        <dbReference type="ARBA" id="ARBA00022723"/>
    </source>
</evidence>
<dbReference type="PANTHER" id="PTHR19136:SF81">
    <property type="entry name" value="MOLYBDENUM COFACTOR GUANYLYLTRANSFERASE"/>
    <property type="match status" value="1"/>
</dbReference>
<dbReference type="PANTHER" id="PTHR19136">
    <property type="entry name" value="MOLYBDENUM COFACTOR GUANYLYLTRANSFERASE"/>
    <property type="match status" value="1"/>
</dbReference>
<dbReference type="InterPro" id="IPR029044">
    <property type="entry name" value="Nucleotide-diphossugar_trans"/>
</dbReference>
<keyword evidence="10" id="KW-0548">Nucleotidyltransferase</keyword>
<evidence type="ECO:0000256" key="4">
    <source>
        <dbReference type="ARBA" id="ARBA00022741"/>
    </source>
</evidence>
<comment type="catalytic activity">
    <reaction evidence="8">
        <text>Mo-molybdopterin + GTP + H(+) = Mo-molybdopterin guanine dinucleotide + diphosphate</text>
        <dbReference type="Rhea" id="RHEA:34243"/>
        <dbReference type="ChEBI" id="CHEBI:15378"/>
        <dbReference type="ChEBI" id="CHEBI:33019"/>
        <dbReference type="ChEBI" id="CHEBI:37565"/>
        <dbReference type="ChEBI" id="CHEBI:71302"/>
        <dbReference type="ChEBI" id="CHEBI:71310"/>
        <dbReference type="EC" id="2.7.7.77"/>
    </reaction>
</comment>
<keyword evidence="5 8" id="KW-0460">Magnesium</keyword>